<dbReference type="Proteomes" id="UP000023152">
    <property type="component" value="Unassembled WGS sequence"/>
</dbReference>
<feature type="region of interest" description="Disordered" evidence="1">
    <location>
        <begin position="261"/>
        <end position="289"/>
    </location>
</feature>
<comment type="caution">
    <text evidence="2">The sequence shown here is derived from an EMBL/GenBank/DDBJ whole genome shotgun (WGS) entry which is preliminary data.</text>
</comment>
<keyword evidence="3" id="KW-1185">Reference proteome</keyword>
<feature type="compositionally biased region" description="Basic and acidic residues" evidence="1">
    <location>
        <begin position="261"/>
        <end position="278"/>
    </location>
</feature>
<organism evidence="2 3">
    <name type="scientific">Reticulomyxa filosa</name>
    <dbReference type="NCBI Taxonomy" id="46433"/>
    <lineage>
        <taxon>Eukaryota</taxon>
        <taxon>Sar</taxon>
        <taxon>Rhizaria</taxon>
        <taxon>Retaria</taxon>
        <taxon>Foraminifera</taxon>
        <taxon>Monothalamids</taxon>
        <taxon>Reticulomyxidae</taxon>
        <taxon>Reticulomyxa</taxon>
    </lineage>
</organism>
<proteinExistence type="predicted"/>
<gene>
    <name evidence="2" type="ORF">RFI_22407</name>
</gene>
<name>X6MMT8_RETFI</name>
<accession>X6MMT8</accession>
<dbReference type="OrthoDB" id="6275295at2759"/>
<protein>
    <submittedName>
        <fullName evidence="2">Uncharacterized protein</fullName>
    </submittedName>
</protein>
<dbReference type="AlphaFoldDB" id="X6MMT8"/>
<evidence type="ECO:0000313" key="3">
    <source>
        <dbReference type="Proteomes" id="UP000023152"/>
    </source>
</evidence>
<evidence type="ECO:0000313" key="2">
    <source>
        <dbReference type="EMBL" id="ETO14961.1"/>
    </source>
</evidence>
<sequence length="333" mass="38480">MFSVYKMLTAKSVNMSLITNPNRHVHDRNKGNAIHLLDRQKFALKFIIQRERNSKLKPTNIHMNLDDMNIFLTPGGYFEVHYFLASLFYVQSLKWNEGDNVYKPSNYVTIGILINRLAIDIMSNNHVELIRQIHRESSAMLAQDEVASNSVLVSAMAAVTNGNASAITHNNNNNTTSTLFVVNSNRNTNIHSNCTANEKNNKYIYVYMYMFWCAHAQRNALRYPYLEYLETMTYRKQMDRKRLKLKKGPAQLRSVHMKTEVMKGPTKDSAVKKQKGEETTDVEGEEERTTPFTIQLPTKIKYSQKLIELIPATDNELIDFPLDWSIIDEKKNC</sequence>
<evidence type="ECO:0000256" key="1">
    <source>
        <dbReference type="SAM" id="MobiDB-lite"/>
    </source>
</evidence>
<dbReference type="EMBL" id="ASPP01019609">
    <property type="protein sequence ID" value="ETO14961.1"/>
    <property type="molecule type" value="Genomic_DNA"/>
</dbReference>
<reference evidence="2 3" key="1">
    <citation type="journal article" date="2013" name="Curr. Biol.">
        <title>The Genome of the Foraminiferan Reticulomyxa filosa.</title>
        <authorList>
            <person name="Glockner G."/>
            <person name="Hulsmann N."/>
            <person name="Schleicher M."/>
            <person name="Noegel A.A."/>
            <person name="Eichinger L."/>
            <person name="Gallinger C."/>
            <person name="Pawlowski J."/>
            <person name="Sierra R."/>
            <person name="Euteneuer U."/>
            <person name="Pillet L."/>
            <person name="Moustafa A."/>
            <person name="Platzer M."/>
            <person name="Groth M."/>
            <person name="Szafranski K."/>
            <person name="Schliwa M."/>
        </authorList>
    </citation>
    <scope>NUCLEOTIDE SEQUENCE [LARGE SCALE GENOMIC DNA]</scope>
</reference>